<sequence>MLSKADYSQEANQFTQPDPLLIGKTIHRNIKNYQPDQLFIIPEVWYGYKQGYKINEIILLIDKSESMISSAIYASIIGSILASLKSVQTHIIFFDTAISDVTNQYHDPVDILFSVPMGGGTDIAYAMNYVHQKIKIPSKAILFLISDLDEGGSIKDLLSMTQLLLNQGLQIQCLLGLNESGMAEYNHKVASEMANLKIPVFTCSPEEFPNLIAKELQRN</sequence>
<dbReference type="Gene3D" id="3.40.50.410">
    <property type="entry name" value="von Willebrand factor, type A domain"/>
    <property type="match status" value="1"/>
</dbReference>
<accession>A0A9D7XD78</accession>
<dbReference type="SUPFAM" id="SSF53300">
    <property type="entry name" value="vWA-like"/>
    <property type="match status" value="1"/>
</dbReference>
<dbReference type="Proteomes" id="UP000808349">
    <property type="component" value="Unassembled WGS sequence"/>
</dbReference>
<dbReference type="AlphaFoldDB" id="A0A9D7XD78"/>
<dbReference type="Pfam" id="PF05762">
    <property type="entry name" value="VWA_CoxE"/>
    <property type="match status" value="1"/>
</dbReference>
<dbReference type="InterPro" id="IPR036465">
    <property type="entry name" value="vWFA_dom_sf"/>
</dbReference>
<evidence type="ECO:0000313" key="1">
    <source>
        <dbReference type="EMBL" id="MBK9716276.1"/>
    </source>
</evidence>
<organism evidence="1 2">
    <name type="scientific">Candidatus Defluviibacterium haderslevense</name>
    <dbReference type="NCBI Taxonomy" id="2981993"/>
    <lineage>
        <taxon>Bacteria</taxon>
        <taxon>Pseudomonadati</taxon>
        <taxon>Bacteroidota</taxon>
        <taxon>Saprospiria</taxon>
        <taxon>Saprospirales</taxon>
        <taxon>Saprospiraceae</taxon>
        <taxon>Candidatus Defluviibacterium</taxon>
    </lineage>
</organism>
<gene>
    <name evidence="1" type="ORF">IPO85_01890</name>
</gene>
<protein>
    <submittedName>
        <fullName evidence="1">VWA domain-containing protein</fullName>
    </submittedName>
</protein>
<proteinExistence type="predicted"/>
<reference evidence="1 2" key="1">
    <citation type="submission" date="2020-10" db="EMBL/GenBank/DDBJ databases">
        <title>Connecting structure to function with the recovery of over 1000 high-quality activated sludge metagenome-assembled genomes encoding full-length rRNA genes using long-read sequencing.</title>
        <authorList>
            <person name="Singleton C.M."/>
            <person name="Petriglieri F."/>
            <person name="Kristensen J.M."/>
            <person name="Kirkegaard R.H."/>
            <person name="Michaelsen T.Y."/>
            <person name="Andersen M.H."/>
            <person name="Karst S.M."/>
            <person name="Dueholm M.S."/>
            <person name="Nielsen P.H."/>
            <person name="Albertsen M."/>
        </authorList>
    </citation>
    <scope>NUCLEOTIDE SEQUENCE [LARGE SCALE GENOMIC DNA]</scope>
    <source>
        <strain evidence="1">Ribe_18-Q3-R11-54_BAT3C.373</strain>
    </source>
</reference>
<dbReference type="EMBL" id="JADKFW010000004">
    <property type="protein sequence ID" value="MBK9716276.1"/>
    <property type="molecule type" value="Genomic_DNA"/>
</dbReference>
<comment type="caution">
    <text evidence="1">The sequence shown here is derived from an EMBL/GenBank/DDBJ whole genome shotgun (WGS) entry which is preliminary data.</text>
</comment>
<name>A0A9D7XD78_9BACT</name>
<dbReference type="InterPro" id="IPR008912">
    <property type="entry name" value="Uncharacterised_CoxE"/>
</dbReference>
<evidence type="ECO:0000313" key="2">
    <source>
        <dbReference type="Proteomes" id="UP000808349"/>
    </source>
</evidence>